<protein>
    <submittedName>
        <fullName evidence="4">SpoIIE family protein phosphatase</fullName>
    </submittedName>
</protein>
<dbReference type="PROSITE" id="PS50110">
    <property type="entry name" value="RESPONSE_REGULATORY"/>
    <property type="match status" value="1"/>
</dbReference>
<dbReference type="Pfam" id="PF00072">
    <property type="entry name" value="Response_reg"/>
    <property type="match status" value="1"/>
</dbReference>
<dbReference type="PANTHER" id="PTHR43156">
    <property type="entry name" value="STAGE II SPORULATION PROTEIN E-RELATED"/>
    <property type="match status" value="1"/>
</dbReference>
<dbReference type="InterPro" id="IPR001932">
    <property type="entry name" value="PPM-type_phosphatase-like_dom"/>
</dbReference>
<evidence type="ECO:0000256" key="2">
    <source>
        <dbReference type="PROSITE-ProRule" id="PRU00169"/>
    </source>
</evidence>
<dbReference type="Gene3D" id="3.60.40.10">
    <property type="entry name" value="PPM-type phosphatase domain"/>
    <property type="match status" value="1"/>
</dbReference>
<dbReference type="CDD" id="cd17574">
    <property type="entry name" value="REC_OmpR"/>
    <property type="match status" value="1"/>
</dbReference>
<gene>
    <name evidence="4" type="ORF">V0288_17740</name>
</gene>
<proteinExistence type="predicted"/>
<dbReference type="SUPFAM" id="SSF52172">
    <property type="entry name" value="CheY-like"/>
    <property type="match status" value="1"/>
</dbReference>
<sequence length="380" mass="42990">MAKILVVDDDVAIRTMLERALKRVYEVVVASDGDEGLSLARQLHPAMVICDWMMPGIDGLEVCRQIKMTPELSTTFFILLTSLGSVEDRVKGLDAGADDFLCKPIEINELQARVRAGMRLHQLSHDLQAQKRLLEMELLEAADYARSILPEPLKGDDISIDFRFLPSRQLGGDGFDYYWLDRDHLVLYLLDVAGHGLRAALPSLSVINLIRSKSLNRVNYYQPNEVLHGLNQVFQITQRNDKYFTIWYGVYDTARRELTYASAGHPPAILLSKTLSGHIEETRLKAPGFPIGMFLEAEYVNLSHPIESPASLYLFSDGIYELDRPGGKIWGLENFIRALHEYHENCFADLDRFIQTIQALQIGSNFNDDLSIMQVNFKGA</sequence>
<dbReference type="Gene3D" id="3.40.50.2300">
    <property type="match status" value="1"/>
</dbReference>
<dbReference type="AlphaFoldDB" id="A0AAW9QPH2"/>
<dbReference type="PANTHER" id="PTHR43156:SF2">
    <property type="entry name" value="STAGE II SPORULATION PROTEIN E"/>
    <property type="match status" value="1"/>
</dbReference>
<dbReference type="Pfam" id="PF07228">
    <property type="entry name" value="SpoIIE"/>
    <property type="match status" value="1"/>
</dbReference>
<dbReference type="SMART" id="SM00448">
    <property type="entry name" value="REC"/>
    <property type="match status" value="1"/>
</dbReference>
<feature type="domain" description="Response regulatory" evidence="3">
    <location>
        <begin position="3"/>
        <end position="118"/>
    </location>
</feature>
<evidence type="ECO:0000313" key="5">
    <source>
        <dbReference type="Proteomes" id="UP001328733"/>
    </source>
</evidence>
<evidence type="ECO:0000256" key="1">
    <source>
        <dbReference type="ARBA" id="ARBA00022801"/>
    </source>
</evidence>
<feature type="modified residue" description="4-aspartylphosphate" evidence="2">
    <location>
        <position position="51"/>
    </location>
</feature>
<evidence type="ECO:0000259" key="3">
    <source>
        <dbReference type="PROSITE" id="PS50110"/>
    </source>
</evidence>
<keyword evidence="2" id="KW-0597">Phosphoprotein</keyword>
<dbReference type="SMART" id="SM00331">
    <property type="entry name" value="PP2C_SIG"/>
    <property type="match status" value="1"/>
</dbReference>
<keyword evidence="1" id="KW-0378">Hydrolase</keyword>
<dbReference type="EMBL" id="JBAFSM010000038">
    <property type="protein sequence ID" value="MEG3438973.1"/>
    <property type="molecule type" value="Genomic_DNA"/>
</dbReference>
<comment type="caution">
    <text evidence="4">The sequence shown here is derived from an EMBL/GenBank/DDBJ whole genome shotgun (WGS) entry which is preliminary data.</text>
</comment>
<dbReference type="GO" id="GO:0016791">
    <property type="term" value="F:phosphatase activity"/>
    <property type="evidence" value="ECO:0007669"/>
    <property type="project" value="TreeGrafter"/>
</dbReference>
<dbReference type="InterPro" id="IPR036457">
    <property type="entry name" value="PPM-type-like_dom_sf"/>
</dbReference>
<evidence type="ECO:0000313" key="4">
    <source>
        <dbReference type="EMBL" id="MEG3438973.1"/>
    </source>
</evidence>
<dbReference type="InterPro" id="IPR011006">
    <property type="entry name" value="CheY-like_superfamily"/>
</dbReference>
<name>A0AAW9QPH2_9CHRO</name>
<dbReference type="RefSeq" id="WP_332866457.1">
    <property type="nucleotide sequence ID" value="NZ_JBAFSM010000038.1"/>
</dbReference>
<dbReference type="GO" id="GO:0000160">
    <property type="term" value="P:phosphorelay signal transduction system"/>
    <property type="evidence" value="ECO:0007669"/>
    <property type="project" value="InterPro"/>
</dbReference>
<dbReference type="Proteomes" id="UP001328733">
    <property type="component" value="Unassembled WGS sequence"/>
</dbReference>
<accession>A0AAW9QPH2</accession>
<keyword evidence="5" id="KW-1185">Reference proteome</keyword>
<dbReference type="InterPro" id="IPR001789">
    <property type="entry name" value="Sig_transdc_resp-reg_receiver"/>
</dbReference>
<reference evidence="4 5" key="1">
    <citation type="submission" date="2024-01" db="EMBL/GenBank/DDBJ databases">
        <title>Genomic insights into the taxonomy and metabolism of the cyanobacterium Pannus brasiliensis CCIBt3594.</title>
        <authorList>
            <person name="Machado M."/>
            <person name="Botero N.B."/>
            <person name="Andreote A.P.D."/>
            <person name="Feitosa A.M.T."/>
            <person name="Popin R."/>
            <person name="Sivonen K."/>
            <person name="Fiore M.F."/>
        </authorList>
    </citation>
    <scope>NUCLEOTIDE SEQUENCE [LARGE SCALE GENOMIC DNA]</scope>
    <source>
        <strain evidence="4 5">CCIBt3594</strain>
    </source>
</reference>
<organism evidence="4 5">
    <name type="scientific">Pannus brasiliensis CCIBt3594</name>
    <dbReference type="NCBI Taxonomy" id="1427578"/>
    <lineage>
        <taxon>Bacteria</taxon>
        <taxon>Bacillati</taxon>
        <taxon>Cyanobacteriota</taxon>
        <taxon>Cyanophyceae</taxon>
        <taxon>Oscillatoriophycideae</taxon>
        <taxon>Chroococcales</taxon>
        <taxon>Microcystaceae</taxon>
        <taxon>Pannus</taxon>
    </lineage>
</organism>
<dbReference type="InterPro" id="IPR052016">
    <property type="entry name" value="Bact_Sigma-Reg"/>
</dbReference>